<feature type="domain" description="Fibronectin type-III" evidence="3">
    <location>
        <begin position="4052"/>
        <end position="4137"/>
    </location>
</feature>
<evidence type="ECO:0000256" key="1">
    <source>
        <dbReference type="ARBA" id="ARBA00022737"/>
    </source>
</evidence>
<dbReference type="SMART" id="SM00060">
    <property type="entry name" value="FN3"/>
    <property type="match status" value="7"/>
</dbReference>
<dbReference type="InterPro" id="IPR011635">
    <property type="entry name" value="CARDB"/>
</dbReference>
<dbReference type="RefSeq" id="WP_082780573.1">
    <property type="nucleotide sequence ID" value="NZ_LOCO01000012.1"/>
</dbReference>
<dbReference type="Pfam" id="PF13860">
    <property type="entry name" value="FlgD_ig"/>
    <property type="match status" value="1"/>
</dbReference>
<organism evidence="4 5">
    <name type="scientific">Marinobacter excellens LAMA 842</name>
    <dbReference type="NCBI Taxonomy" id="1306954"/>
    <lineage>
        <taxon>Bacteria</taxon>
        <taxon>Pseudomonadati</taxon>
        <taxon>Pseudomonadota</taxon>
        <taxon>Gammaproteobacteria</taxon>
        <taxon>Pseudomonadales</taxon>
        <taxon>Marinobacteraceae</taxon>
        <taxon>Marinobacter</taxon>
    </lineage>
</organism>
<comment type="caution">
    <text evidence="4">The sequence shown here is derived from an EMBL/GenBank/DDBJ whole genome shotgun (WGS) entry which is preliminary data.</text>
</comment>
<accession>A0A137S946</accession>
<keyword evidence="1" id="KW-0677">Repeat</keyword>
<dbReference type="Gene3D" id="2.120.10.30">
    <property type="entry name" value="TolB, C-terminal domain"/>
    <property type="match status" value="2"/>
</dbReference>
<dbReference type="InterPro" id="IPR025965">
    <property type="entry name" value="FlgD/Vpr_Ig-like"/>
</dbReference>
<protein>
    <recommendedName>
        <fullName evidence="3">Fibronectin type-III domain-containing protein</fullName>
    </recommendedName>
</protein>
<dbReference type="SUPFAM" id="SSF48239">
    <property type="entry name" value="Terpenoid cyclases/Protein prenyltransferases"/>
    <property type="match status" value="1"/>
</dbReference>
<name>A0A137S946_9GAMM</name>
<dbReference type="InterPro" id="IPR013783">
    <property type="entry name" value="Ig-like_fold"/>
</dbReference>
<feature type="domain" description="Fibronectin type-III" evidence="3">
    <location>
        <begin position="3439"/>
        <end position="3538"/>
    </location>
</feature>
<feature type="domain" description="Fibronectin type-III" evidence="3">
    <location>
        <begin position="3249"/>
        <end position="3340"/>
    </location>
</feature>
<dbReference type="InterPro" id="IPR011042">
    <property type="entry name" value="6-blade_b-propeller_TolB-like"/>
</dbReference>
<dbReference type="Gene3D" id="2.60.40.10">
    <property type="entry name" value="Immunoglobulins"/>
    <property type="match status" value="14"/>
</dbReference>
<dbReference type="PANTHER" id="PTHR13817">
    <property type="entry name" value="TITIN"/>
    <property type="match status" value="1"/>
</dbReference>
<dbReference type="InterPro" id="IPR022038">
    <property type="entry name" value="Ig-like_bact"/>
</dbReference>
<dbReference type="Gene3D" id="2.60.120.260">
    <property type="entry name" value="Galactose-binding domain-like"/>
    <property type="match status" value="1"/>
</dbReference>
<dbReference type="Pfam" id="PF13750">
    <property type="entry name" value="Big_3_3"/>
    <property type="match status" value="1"/>
</dbReference>
<keyword evidence="5" id="KW-1185">Reference proteome</keyword>
<dbReference type="CDD" id="cd00063">
    <property type="entry name" value="FN3"/>
    <property type="match status" value="1"/>
</dbReference>
<dbReference type="PROSITE" id="PS50853">
    <property type="entry name" value="FN3"/>
    <property type="match status" value="3"/>
</dbReference>
<dbReference type="InterPro" id="IPR044016">
    <property type="entry name" value="Big_13"/>
</dbReference>
<dbReference type="InterPro" id="IPR011044">
    <property type="entry name" value="Quino_amine_DH_bsu"/>
</dbReference>
<dbReference type="Pfam" id="PF17957">
    <property type="entry name" value="Big_7"/>
    <property type="match status" value="1"/>
</dbReference>
<dbReference type="PANTHER" id="PTHR13817:SF166">
    <property type="entry name" value="NEURONAL IGCAM-RELATED"/>
    <property type="match status" value="1"/>
</dbReference>
<dbReference type="SUPFAM" id="SSF82171">
    <property type="entry name" value="DPP6 N-terminal domain-like"/>
    <property type="match status" value="2"/>
</dbReference>
<dbReference type="InterPro" id="IPR036116">
    <property type="entry name" value="FN3_sf"/>
</dbReference>
<proteinExistence type="predicted"/>
<evidence type="ECO:0000256" key="2">
    <source>
        <dbReference type="SAM" id="SignalP"/>
    </source>
</evidence>
<dbReference type="Proteomes" id="UP000070282">
    <property type="component" value="Unassembled WGS sequence"/>
</dbReference>
<dbReference type="SUPFAM" id="SSF49265">
    <property type="entry name" value="Fibronectin type III"/>
    <property type="match status" value="3"/>
</dbReference>
<dbReference type="Gene3D" id="1.50.10.20">
    <property type="match status" value="2"/>
</dbReference>
<dbReference type="Pfam" id="PF07705">
    <property type="entry name" value="CARDB"/>
    <property type="match status" value="6"/>
</dbReference>
<evidence type="ECO:0000313" key="5">
    <source>
        <dbReference type="Proteomes" id="UP000070282"/>
    </source>
</evidence>
<gene>
    <name evidence="4" type="ORF">J122_2388</name>
</gene>
<evidence type="ECO:0000313" key="4">
    <source>
        <dbReference type="EMBL" id="KXO08908.1"/>
    </source>
</evidence>
<dbReference type="EMBL" id="LOCO01000012">
    <property type="protein sequence ID" value="KXO08908.1"/>
    <property type="molecule type" value="Genomic_DNA"/>
</dbReference>
<dbReference type="InterPro" id="IPR003961">
    <property type="entry name" value="FN3_dom"/>
</dbReference>
<keyword evidence="2" id="KW-0732">Signal</keyword>
<dbReference type="InterPro" id="IPR050964">
    <property type="entry name" value="Striated_Muscle_Regulatory"/>
</dbReference>
<sequence>MRCRRQGWVFSSLGNTLFVRGCLALLLVVGAAQALGDSTVVYDPFDVPQGAYQATHVDDVDNVSIIEFSGNYDKLLPSGEVNAAARAVVAREFYRTHADDYDFLVVFTDFEFETGDATAFYNPVRNDTQGIGLPQFDLSSIYGSDGKLQGYVDMAAFSRYEWDSLKPSYDRGLLVLAHEFFHRWGVFVRFIDEQGELNNSLLGHQDAHWSFKVHTSASVQYGHDWHDHGDGSFKAHSANRFFSSMDLYLMGLYEPDEVEPFYYIESADRAREELSQPGVSISGIAREVTVDDIIAAEGPRVPAAGAAQKEFKFAFVYLKSASAEVDSSTLLALKRFRENFVTRLSILTGGRAVANVYPQAKPLGEVGESAVLESGELRSGSTSVPEALAWLRSAQSSEGYWEDQPATRLRDTALLLDTLTTYDPSFQRINEAESWLRGRTELDNDSLARRLAVRRSVQERQGDLDTLLDRRNDDGGWGVRAGYESDVMDTALVLRSIAPNLGGAVKTAAVDYLLAHQANDGGWPTVEKSTSQVTVTALAMDALRAAGVGGEPILKAVEFLQAKQLPDGSFGVGAGTVHETAHVILSLLRAGYLEQVNVGQAAAYLSGQQSISGDWNGSVYSTALAVSALQSANFANWLISDVHAEPKSPRDGERVKFTVIIENDGRESTETTVLRVYKGDSADSASVISEDILVPPIPARNAVAVDFYWDSMDSPGERAFTFAVDPDDLVVERSELDNFTSLVIDVREAAEGIDLELNDGAVSVAPASPYYLPSDLSVSISVRNAGTEQADEALVRLFRIEDGAEPVAVGDKIVTIPPRQTSVVNFVDRLEVPGTTRYRAVADPENVIAEADETNNTGTASVTPRATIDFIVDETSVSMQPLTAVVNEDVEFTVVVRNQGTLPAPPSTVRYTLVSEGQAQILRTNNIVLDAAEAVVQTLTWRADTAGPKQLIVEMDPDQTVTETDETNNRYAFQFDAEVLEGTNVGVRFSDITVSPNPMLEGYGATLSAEIRNNGTVTVNGVVVRFFNGNPADGGSEIGTTTIGTIAAAERVVASVVWNKVPDSAEKLIYVQVDPDNNIDEFDEADNLAFQRFSVQALPDFVLGEGSLTVNPAFPKQGQSAEIQVDINNAGTQAGEEVVIRLYEGNPLAGGSLIDSRIVRNIEGRGSASASFEYLFGDTVESVLLVATVNEDRAIQEKDYSNNQAERSITIQNNDFHVSERYISPDGDGVKDVSRFSFRLDSARDVVIVVANSNGREVRRYSGDELQAVESGSVEWDGRNEFGGIVTDDKYTLSVIDISGATLGNAVVYVDTNRSSLLKAANTPYERITDLPSLIRGDNLLRTSGNFEYSNNDEFAFFMGRPYDSSDPKGYVTGIYRSTVYGGQLTALVDFASVPELASTQYVDQGPLVSPMSDTIAFITGSDVWSVNVEGGQLRHLLSEEDLSVDYGGGTFSASWNQTFYSHDGVWLYYFKRFDNRLELGRVKVDGTGVTERLAILEDYRSVREVRRSPSSDHFFAMLDRRSGGADLVHFGEDTVEISLIEEFGYNRPSGTALAWAPDGRMFAVGDSRMAALGLFDPSGTVIERKMFFAGDPRFQISDVRWNPNNLELAYEISRETYSVPTAMMSEVASDEPLGSGLCDFSNYEPVSGIYIWNTVTGSTKRPIAVTEMAACDGGDAEYRLARTAEMPVDVIELPGIGSDLMSYFTDEQSQFWLYDGPQDWEWSPGERRIIAKVKNNWRVFRPSQLVVVDIENDGEFEEIFTDWPFGNVNNIEISATGRRMFLDDVAYESLLNLSLDLRALRSRAAGGVQLSGTAADLNFDHYELDYSRSGENREWKSVSPDSLIPVVDQEMTVWVPPGPGSYYVRLTGVDRAGNVRRSIKRTSWGDQAALTDLYRDPGYISPNGDGVQDVVNVHMRILQPVNLTLQVFSEEGQLVRTIRRSFDLIGAQEQITWDGRDDYGSVVADGRYSLELGKYKYSVVVDSTPPAITLAPVNDLLRQTCDSSSPFCKPYVAVDLSADYSFEEENYYRFRIEREHDGSNWQVVEEGEFNDKDKEGSLQLRINDLNNLDLAYRIVVEDLAGNQSVKNFDLSLKRDRVILNRALPHRDDYFGSVNPIQKFPNVPFANYDAFSSEPSTVKFSLSRFRIVESVQAPIESVSLLYREQGQDHTQWKELLIRDFGAFVCPGLGAYCAEDKVFIKWERTENQFTFLVDLGQLNEASTYELKVKVVDQNGEALTTNGLILTQISNFRIDKIIGWGDQSYRIETEVEEAPFEIVDDFIRVSSAGDPRFINKTSLKISEKKVRTLDPTNPLEVTRGFFIDDVIPCTEYVFEYVLVDEFGNEAVSELFPATLGCTEVHYRVSPAPVEECGVEPTRELQLSAGIYKPENSPGTPGVYRVLVWEMFEDGADAPKTLFTKNNPELGKSYAFTLDTSPLEEGVRDVRIRAVKDSGEEISERIRLPIDHTPPEVAILAPEPDGKVCAIAFETPNGQMLNGALINADILDVRGSAFEYQMTYQTDAGEASSPGGFSLAPSADMDLNVPIITNDPELLKQLEKRGSSDKALRFAESGHPAFSVPARRTLSGSLKALGDVGLIALNDTRNVSFEVAVTDFGGYKQCVTQSFYLDASVEGYKANSRTNIISPNGDGNLDQAVIDLSLDEDVSVSLSIHEAVFDSRSGRYTPVQEPLFAVYQDLQYGAGEFALEWDGTDGSTVINDGHYFMALEVRDACGNTENEAFLVEVDSTPPVAIIGYPQTGNPVSLSTEIIASVSDVNLTSYRLEYQIAGDETWAFIADGRTNVLESLIATWNTFGLQGEVSLRLVAKDRAGNEAVTVHSLNIDERTNLLSYVDLSSLYISPNGDSVLDNVRLNVGTLEPVTIDLNLKSPTGALITTLASGDESDAGEYSFSWNGQSEGNVMPDGTYQLEVVARSREFPGLQQTESVTVIVDTLAPELVIRGIENGFAQASITATISDLHLDSYIYYKADDPDAPDWTEMAMGDEPEVNRLLEPLSKDTSGEGEYGLRLVARDLAGNRSEVVLPYIVDFTPPHVAIDAPVANAVTGDLLGTLQVIGVVEDLYFAEYSVWFLSQDGAQELELLKASSLPATETLAEVSVEGFAEGPGLLVVEARDSSGQVTRKEVPIVVDNTAPEVQLSQPAEGGYVTGPQPVSGSVQDDSLESYVVEIASGHDAANDSAWTNLVQGTREVVSGNLAYLSDLPEDGNYSVRLSAVDAVGHETDKLVNIVVDTTPPEVPTLVSLEAEKEQGVHVTWEPVGDADLAGYIVQRGGRRQNADLIEDTVFLDPLAAEGTYEYRIVAVDLAGNQSEPSESKVIRVDWTPPTVALSNPISNSVISGLINVRGTAFSEDDFAEYELAVGVGSDPQTWQTIARSPLSLQSSELAQWDTLEMADGDEYILRLTATDLSGNVNATSVLLEIDNTAPAAPTGLVATAVGNDVELSWDANSETDFAGYYLFSGGRLANADLAVIGDMSPYLLGDTGYLDEQKPDGTYQYYVYAADAAGNVSESSEPAEVTIETQPPHVEFERPVNSEQFENTLTILADALDNDVSVVNFVYRATGAPEWVALQSVNGNGPYSLSVDATLFPYGDYELSAVATDVHGNIDPDPEVVAISKVDLTRPDKVVDLLATVDGAQVKLSWAENSDIDLAGYFVKRTDESGNASLLNGQPLSETTFTDENVDDGQYQYVVYAVDMAGNESEASEIANGWVYTPYLTPIYTPTTASSVMVSGNAPSTVSGTAELSVQNLLGTQTGESIRLSEEGAFAWSEVAVQPGENVLEVRVADDVGNRSKAASLTLIRGEAPAAPRNLLASAQDSEVNLTWDANAEPDILGYLPYRQDGALVDETLVSIVSAEGDATSSYYAAYKAIDGDTYSYFRPRAVGTDYGTLTLVLSEPSLVSRVEIENGYGASYQPKDFNIEVWTGSSWLPVLSVADGQRVGDVGDGDEPSIGELNLRLERPYLTDRLRMVFTDQCDWSCRIGEFRAYLQPVLESTSFTASNQGNGFESYTVTAINRLGMESNPSDPAETAVGDVLPPEPVNLRGEIVNEHDADLRWEPSSSADATNYRVYRNGELVGIRGATATSYVDGSLKNGVYIYHVVVEDAAGNLSPASNKVSLTVAASVESRPENLVITPIPEGEALNVAWEHANPDPIVFRVNRADSVSGVFSVVAETTSRGILEDGLTNGQDYFYRITVVDEYGNESLPSDTVKGVPQDVVAPEPPLLLSPAKAGQVRVVDDQAVSVIGFTEPGARVAAFFDGNMSIPAIANSQTVQVSFPFSAVAGSVVSPDGTRMIAANYSGYSVVDLQDQASWTDNVELRSMAWINNEMAVAIGYQSGIGYRLLMIDAVRATGTFVDLPGYDNYHVQWMEISPARNKWVLLVTSYDSANPSGIWVVDPDSFNVDRILPLENWGYVEGSMTLRPDGSELIWQDSNRRQIGRFNLDSGERTWLAEEAAYNSNSIAWSPEGNAFVFLERSGGAAIFDLGTGTKAPLSLGTISSTRSVYWAQEERIVIGASYDVYEYDLSSSSIEKLYTAVFYNDRPEKIFWSEEQGVLSIGTRSSAYIVEPAGRFETFESELRDGANQLFAIAQDDSGNESEPTEIATLIYRLADNPDLAVELVINPNVPIAGSSVELEVRISNLGELAAPDSTSSVSVIGPDGDVTSLWNRRAIPPLAAGASITYSIQWQVPGLAGMYNVITTVDDDQVIKEVGKANNSAIRSVNVVSDGGVKVRVSSDRDTYGSRQDLMGSVEIVNPSQALEAKLSVWIEDDSGYEVDRLLSQASYPLLASSVNHEAVAWNTGAIFAGGYSLVAQISGSDASVLSESRFAFAIEPEVNPVLAVRSNQVSYGPNENVAVTTFVANEEANSSLRDLELVVRIINELDQTLFEERVGISELNPSDVQSKSMVWNTANIAPGELSIQSELLDIAGETLASATNQVSIKAGAPVLPATLNVVSGAPVGRIITPEFSVSNAGNSTVSDLELVVSIVGLDDGRLISSERFDAELERAETFEGQATFQTGDLPLGQYRVLLTAGYQHEGVFQSEVLATRAVRLFDADAPNVTILSPASGSVINAYSAKVAVSVEDNLSGVKSVEAQVDGGAWTELPPAMVNYYVDLMALSEGAHSVAVRASDLAGNVSVPVSVDFTIDNQVPGILIEGVEPGGYYPTGVSPVVLFDDASVTRVELNGEMFLSGSVVDLEGAYRLFAYAEDAAGNSARDSVEFVIDKTRPEIAITGVSDAELYAEPVIINIAVTDANLDSAETLLNEMPYRSGDEISKSGEYSLVVIATDKAGNSTRETRVFEIDTVAPEKPEVTNLSDGDIVSENKVAVLGSAEPQSVIDLSVGDAVHTTIADDTGAFGFAELPLEDGIHGLTLTATDRAGNVSEKTQLTITVRGKTQLDLRGKITARSHVLVWIPEHPGKGKGKGWHAKGNEFDNLIELIGSAYDQNGTDYQVVRNESDFVTALRSQRFNVLLIGSLKPALGHPLKMSYSTELEIRGVVGAGTGLVWINNHTNLFELWHDVIGARSFGALPHVQNIHLDDGPATSAGVWEYEGRHGVRVIMTGGIGVGQLEVECKPHWHLWKYYADCDGRWWQHDDEHKNPALVINKYGAGSVAMFTFNPGELAEPEHARSMVSEVTNYATPLAGRLFDEGIVDIEWTISGTEHGQNLAILQTLSDQLEIVSVQGGEMIDPNTAHWSRTALSSDVAITSQIRLSEENAEGAVNLAVYDGTVGAGTLLAEATLVVAGQQSRSEMEFSYMESIESIDYSVLEYWPVHKALIYAQSALSRDLSTRSQLEWAIGDVKKSIAWLSHVERQKVGHAIVSGGQLLQYYQSLWYQTKP</sequence>
<dbReference type="CDD" id="cd00688">
    <property type="entry name" value="ISOPREN_C2_like"/>
    <property type="match status" value="1"/>
</dbReference>
<reference evidence="5" key="1">
    <citation type="submission" date="2015-12" db="EMBL/GenBank/DDBJ databases">
        <authorList>
            <person name="Lima A."/>
            <person name="Farahani Zayas N."/>
            <person name="Castro Da Silva M.A."/>
            <person name="Cabral A."/>
            <person name="Pessatti M.L."/>
        </authorList>
    </citation>
    <scope>NUCLEOTIDE SEQUENCE [LARGE SCALE GENOMIC DNA]</scope>
    <source>
        <strain evidence="5">LAMA 842</strain>
    </source>
</reference>
<feature type="chain" id="PRO_5007480374" description="Fibronectin type-III domain-containing protein" evidence="2">
    <location>
        <begin position="35"/>
        <end position="5856"/>
    </location>
</feature>
<dbReference type="SUPFAM" id="SSF50969">
    <property type="entry name" value="YVTN repeat-like/Quinoprotein amine dehydrogenase"/>
    <property type="match status" value="1"/>
</dbReference>
<dbReference type="PATRIC" id="fig|1306954.6.peg.673"/>
<dbReference type="Gene3D" id="2.60.40.4070">
    <property type="match status" value="3"/>
</dbReference>
<evidence type="ECO:0000259" key="3">
    <source>
        <dbReference type="PROSITE" id="PS50853"/>
    </source>
</evidence>
<feature type="signal peptide" evidence="2">
    <location>
        <begin position="1"/>
        <end position="34"/>
    </location>
</feature>
<dbReference type="Pfam" id="PF19077">
    <property type="entry name" value="Big_13"/>
    <property type="match status" value="1"/>
</dbReference>
<dbReference type="InterPro" id="IPR008930">
    <property type="entry name" value="Terpenoid_cyclase/PrenylTrfase"/>
</dbReference>